<protein>
    <recommendedName>
        <fullName evidence="2">Indoleacetamide hydrolase</fullName>
    </recommendedName>
</protein>
<dbReference type="PANTHER" id="PTHR11895:SF176">
    <property type="entry name" value="AMIDASE AMID-RELATED"/>
    <property type="match status" value="1"/>
</dbReference>
<dbReference type="Proteomes" id="UP000637980">
    <property type="component" value="Unassembled WGS sequence"/>
</dbReference>
<organism evidence="4 5">
    <name type="scientific">Pseudovibrio japonicus</name>
    <dbReference type="NCBI Taxonomy" id="366534"/>
    <lineage>
        <taxon>Bacteria</taxon>
        <taxon>Pseudomonadati</taxon>
        <taxon>Pseudomonadota</taxon>
        <taxon>Alphaproteobacteria</taxon>
        <taxon>Hyphomicrobiales</taxon>
        <taxon>Stappiaceae</taxon>
        <taxon>Pseudovibrio</taxon>
    </lineage>
</organism>
<dbReference type="InterPro" id="IPR036928">
    <property type="entry name" value="AS_sf"/>
</dbReference>
<evidence type="ECO:0000313" key="5">
    <source>
        <dbReference type="Proteomes" id="UP000637980"/>
    </source>
</evidence>
<dbReference type="PROSITE" id="PS00571">
    <property type="entry name" value="AMIDASES"/>
    <property type="match status" value="1"/>
</dbReference>
<comment type="function">
    <text evidence="1">Hydrolyzes indole-3-acetamide (IAM) into indole-3-acetic acid (IAA).</text>
</comment>
<name>A0ABQ3ERM6_9HYPH</name>
<evidence type="ECO:0000256" key="1">
    <source>
        <dbReference type="ARBA" id="ARBA00003871"/>
    </source>
</evidence>
<dbReference type="RefSeq" id="WP_209009392.1">
    <property type="nucleotide sequence ID" value="NZ_BMXE01000012.1"/>
</dbReference>
<evidence type="ECO:0000256" key="2">
    <source>
        <dbReference type="ARBA" id="ARBA00021874"/>
    </source>
</evidence>
<dbReference type="PANTHER" id="PTHR11895">
    <property type="entry name" value="TRANSAMIDASE"/>
    <property type="match status" value="1"/>
</dbReference>
<dbReference type="EMBL" id="BMXE01000012">
    <property type="protein sequence ID" value="GHB49392.1"/>
    <property type="molecule type" value="Genomic_DNA"/>
</dbReference>
<gene>
    <name evidence="4" type="ORF">GCM10007094_43290</name>
</gene>
<reference evidence="5" key="1">
    <citation type="journal article" date="2019" name="Int. J. Syst. Evol. Microbiol.">
        <title>The Global Catalogue of Microorganisms (GCM) 10K type strain sequencing project: providing services to taxonomists for standard genome sequencing and annotation.</title>
        <authorList>
            <consortium name="The Broad Institute Genomics Platform"/>
            <consortium name="The Broad Institute Genome Sequencing Center for Infectious Disease"/>
            <person name="Wu L."/>
            <person name="Ma J."/>
        </authorList>
    </citation>
    <scope>NUCLEOTIDE SEQUENCE [LARGE SCALE GENOMIC DNA]</scope>
    <source>
        <strain evidence="5">KCTC 12861</strain>
    </source>
</reference>
<dbReference type="SUPFAM" id="SSF75304">
    <property type="entry name" value="Amidase signature (AS) enzymes"/>
    <property type="match status" value="1"/>
</dbReference>
<comment type="caution">
    <text evidence="4">The sequence shown here is derived from an EMBL/GenBank/DDBJ whole genome shotgun (WGS) entry which is preliminary data.</text>
</comment>
<dbReference type="InterPro" id="IPR023631">
    <property type="entry name" value="Amidase_dom"/>
</dbReference>
<accession>A0ABQ3ERM6</accession>
<proteinExistence type="predicted"/>
<dbReference type="Pfam" id="PF01425">
    <property type="entry name" value="Amidase"/>
    <property type="match status" value="1"/>
</dbReference>
<evidence type="ECO:0000259" key="3">
    <source>
        <dbReference type="Pfam" id="PF01425"/>
    </source>
</evidence>
<feature type="domain" description="Amidase" evidence="3">
    <location>
        <begin position="41"/>
        <end position="423"/>
    </location>
</feature>
<sequence>MSSFSRSAREKRIFFQAEDKARRCIDLVMDLPDSIIESIFIEFDAARIARQARQADENVQAFHRDLPLHGVTVSIKDMVDEQGVVTSAGAAFLRERSPACEDAKIVSQLRAAGAVPFGRTNLSEMSYTGLGINPHYGTPPNVSDPLRIPGGSSSGGAVSVGLGLCDAAIGTDTGGSVRIPAALNGLYGFKPTRASISTRGLFSLSPSFDTLGPIARSLDMCARMYAVLSGQCPAPRRIKSLDGLHVGLVASPMAVGLDTQVSVDFDRSLQAIRDAGGIIAPVSEPVLSHSATFFGTIFGYETMALIGGYLEGLRETCDPYVLDCILKSAEVTSKDVEEARSKRAEAIRAFKEMACKFDVLIAPTVPVVAPLFDDARDNPGKFGPRLSQNTSAVNWVDGCAATIPMNAHGTPGTGLMLFGQAGTDWHVLEMASLIDKVISPARLKH</sequence>
<dbReference type="Gene3D" id="3.90.1300.10">
    <property type="entry name" value="Amidase signature (AS) domain"/>
    <property type="match status" value="1"/>
</dbReference>
<dbReference type="InterPro" id="IPR000120">
    <property type="entry name" value="Amidase"/>
</dbReference>
<dbReference type="InterPro" id="IPR020556">
    <property type="entry name" value="Amidase_CS"/>
</dbReference>
<evidence type="ECO:0000313" key="4">
    <source>
        <dbReference type="EMBL" id="GHB49392.1"/>
    </source>
</evidence>
<keyword evidence="5" id="KW-1185">Reference proteome</keyword>